<dbReference type="EMBL" id="QJKJ01006225">
    <property type="protein sequence ID" value="RDX87448.1"/>
    <property type="molecule type" value="Genomic_DNA"/>
</dbReference>
<feature type="domain" description="Reverse transcriptase" evidence="1">
    <location>
        <begin position="113"/>
        <end position="210"/>
    </location>
</feature>
<sequence length="320" mass="36520">MGEKELMISTPFPTEYVEGDEEALETSFLALEIVGTTSAEVEEEGSKLPRAAIMVAKVLINNSFQPGKGLSKDLNDIAESVALQENPGRFRLGYTRVAEERRLGWKVQVEDKEKTTFITTWGTFYYKVMPFGLKNAGATYQRAMVTLFHDMMHKEVEVYVDDMITKLRTLDQHVEDLRKLFERLRNYRLKLNPAKCTFGVKTGKLLGFIVNQREIEVDPDKVKAIWNMPPPRTKTEVRGFLGRVNYITSFISQLTTTCSPIFKLLRNNQKMEWNEDCQEAFEKVKQYLEAAPVLVLETLGKTLILYLTVLEESIGGVLGQ</sequence>
<dbReference type="PANTHER" id="PTHR37984:SF5">
    <property type="entry name" value="PROTEIN NYNRIN-LIKE"/>
    <property type="match status" value="1"/>
</dbReference>
<organism evidence="2 3">
    <name type="scientific">Mucuna pruriens</name>
    <name type="common">Velvet bean</name>
    <name type="synonym">Dolichos pruriens</name>
    <dbReference type="NCBI Taxonomy" id="157652"/>
    <lineage>
        <taxon>Eukaryota</taxon>
        <taxon>Viridiplantae</taxon>
        <taxon>Streptophyta</taxon>
        <taxon>Embryophyta</taxon>
        <taxon>Tracheophyta</taxon>
        <taxon>Spermatophyta</taxon>
        <taxon>Magnoliopsida</taxon>
        <taxon>eudicotyledons</taxon>
        <taxon>Gunneridae</taxon>
        <taxon>Pentapetalae</taxon>
        <taxon>rosids</taxon>
        <taxon>fabids</taxon>
        <taxon>Fabales</taxon>
        <taxon>Fabaceae</taxon>
        <taxon>Papilionoideae</taxon>
        <taxon>50 kb inversion clade</taxon>
        <taxon>NPAAA clade</taxon>
        <taxon>indigoferoid/millettioid clade</taxon>
        <taxon>Phaseoleae</taxon>
        <taxon>Mucuna</taxon>
    </lineage>
</organism>
<evidence type="ECO:0000259" key="1">
    <source>
        <dbReference type="Pfam" id="PF00078"/>
    </source>
</evidence>
<dbReference type="FunFam" id="3.30.70.270:FF:000020">
    <property type="entry name" value="Transposon Tf2-6 polyprotein-like Protein"/>
    <property type="match status" value="1"/>
</dbReference>
<dbReference type="InterPro" id="IPR043128">
    <property type="entry name" value="Rev_trsase/Diguanyl_cyclase"/>
</dbReference>
<dbReference type="OrthoDB" id="2286242at2759"/>
<dbReference type="InterPro" id="IPR043502">
    <property type="entry name" value="DNA/RNA_pol_sf"/>
</dbReference>
<dbReference type="AlphaFoldDB" id="A0A371GA73"/>
<dbReference type="GO" id="GO:0003824">
    <property type="term" value="F:catalytic activity"/>
    <property type="evidence" value="ECO:0007669"/>
    <property type="project" value="UniProtKB-KW"/>
</dbReference>
<protein>
    <submittedName>
        <fullName evidence="2">Retrovirus-related Pol polyprotein from transposon 17.6</fullName>
    </submittedName>
</protein>
<proteinExistence type="predicted"/>
<dbReference type="Pfam" id="PF00078">
    <property type="entry name" value="RVT_1"/>
    <property type="match status" value="1"/>
</dbReference>
<keyword evidence="3" id="KW-1185">Reference proteome</keyword>
<gene>
    <name evidence="2" type="primary">pol</name>
    <name evidence="2" type="ORF">CR513_31075</name>
</gene>
<name>A0A371GA73_MUCPR</name>
<dbReference type="InterPro" id="IPR000477">
    <property type="entry name" value="RT_dom"/>
</dbReference>
<dbReference type="CDD" id="cd01647">
    <property type="entry name" value="RT_LTR"/>
    <property type="match status" value="1"/>
</dbReference>
<accession>A0A371GA73</accession>
<comment type="caution">
    <text evidence="2">The sequence shown here is derived from an EMBL/GenBank/DDBJ whole genome shotgun (WGS) entry which is preliminary data.</text>
</comment>
<dbReference type="PANTHER" id="PTHR37984">
    <property type="entry name" value="PROTEIN CBG26694"/>
    <property type="match status" value="1"/>
</dbReference>
<feature type="non-terminal residue" evidence="2">
    <location>
        <position position="1"/>
    </location>
</feature>
<dbReference type="InterPro" id="IPR050951">
    <property type="entry name" value="Retrovirus_Pol_polyprotein"/>
</dbReference>
<reference evidence="2" key="1">
    <citation type="submission" date="2018-05" db="EMBL/GenBank/DDBJ databases">
        <title>Draft genome of Mucuna pruriens seed.</title>
        <authorList>
            <person name="Nnadi N.E."/>
            <person name="Vos R."/>
            <person name="Hasami M.H."/>
            <person name="Devisetty U.K."/>
            <person name="Aguiy J.C."/>
        </authorList>
    </citation>
    <scope>NUCLEOTIDE SEQUENCE [LARGE SCALE GENOMIC DNA]</scope>
    <source>
        <strain evidence="2">JCA_2017</strain>
    </source>
</reference>
<evidence type="ECO:0000313" key="2">
    <source>
        <dbReference type="EMBL" id="RDX87448.1"/>
    </source>
</evidence>
<dbReference type="SUPFAM" id="SSF56672">
    <property type="entry name" value="DNA/RNA polymerases"/>
    <property type="match status" value="1"/>
</dbReference>
<dbReference type="Proteomes" id="UP000257109">
    <property type="component" value="Unassembled WGS sequence"/>
</dbReference>
<evidence type="ECO:0000313" key="3">
    <source>
        <dbReference type="Proteomes" id="UP000257109"/>
    </source>
</evidence>
<dbReference type="Gene3D" id="3.30.70.270">
    <property type="match status" value="2"/>
</dbReference>